<dbReference type="PANTHER" id="PTHR31366">
    <property type="entry name" value="UPF0739 PROTEIN C1ORF74"/>
    <property type="match status" value="1"/>
</dbReference>
<protein>
    <submittedName>
        <fullName evidence="1">Uncharacterized protein</fullName>
    </submittedName>
</protein>
<reference evidence="1 2" key="1">
    <citation type="journal article" date="2017" name="Nat. Commun.">
        <title>Genome assembly with in vitro proximity ligation data and whole-genome triplication in lettuce.</title>
        <authorList>
            <person name="Reyes-Chin-Wo S."/>
            <person name="Wang Z."/>
            <person name="Yang X."/>
            <person name="Kozik A."/>
            <person name="Arikit S."/>
            <person name="Song C."/>
            <person name="Xia L."/>
            <person name="Froenicke L."/>
            <person name="Lavelle D.O."/>
            <person name="Truco M.J."/>
            <person name="Xia R."/>
            <person name="Zhu S."/>
            <person name="Xu C."/>
            <person name="Xu H."/>
            <person name="Xu X."/>
            <person name="Cox K."/>
            <person name="Korf I."/>
            <person name="Meyers B.C."/>
            <person name="Michelmore R.W."/>
        </authorList>
    </citation>
    <scope>NUCLEOTIDE SEQUENCE [LARGE SCALE GENOMIC DNA]</scope>
    <source>
        <strain evidence="2">cv. Salinas</strain>
        <tissue evidence="1">Seedlings</tissue>
    </source>
</reference>
<dbReference type="Pfam" id="PF14953">
    <property type="entry name" value="DUF4504"/>
    <property type="match status" value="1"/>
</dbReference>
<comment type="caution">
    <text evidence="1">The sequence shown here is derived from an EMBL/GenBank/DDBJ whole genome shotgun (WGS) entry which is preliminary data.</text>
</comment>
<keyword evidence="2" id="KW-1185">Reference proteome</keyword>
<organism evidence="1 2">
    <name type="scientific">Lactuca sativa</name>
    <name type="common">Garden lettuce</name>
    <dbReference type="NCBI Taxonomy" id="4236"/>
    <lineage>
        <taxon>Eukaryota</taxon>
        <taxon>Viridiplantae</taxon>
        <taxon>Streptophyta</taxon>
        <taxon>Embryophyta</taxon>
        <taxon>Tracheophyta</taxon>
        <taxon>Spermatophyta</taxon>
        <taxon>Magnoliopsida</taxon>
        <taxon>eudicotyledons</taxon>
        <taxon>Gunneridae</taxon>
        <taxon>Pentapetalae</taxon>
        <taxon>asterids</taxon>
        <taxon>campanulids</taxon>
        <taxon>Asterales</taxon>
        <taxon>Asteraceae</taxon>
        <taxon>Cichorioideae</taxon>
        <taxon>Cichorieae</taxon>
        <taxon>Lactucinae</taxon>
        <taxon>Lactuca</taxon>
    </lineage>
</organism>
<gene>
    <name evidence="1" type="ORF">LSAT_V11C100031140</name>
</gene>
<dbReference type="AlphaFoldDB" id="A0A9R1XS68"/>
<name>A0A9R1XS68_LACSA</name>
<dbReference type="EMBL" id="NBSK02000001">
    <property type="protein sequence ID" value="KAJ0225505.1"/>
    <property type="molecule type" value="Genomic_DNA"/>
</dbReference>
<dbReference type="PANTHER" id="PTHR31366:SF2">
    <property type="entry name" value="UPF0739 PROTEIN C1ORF74"/>
    <property type="match status" value="1"/>
</dbReference>
<dbReference type="Proteomes" id="UP000235145">
    <property type="component" value="Unassembled WGS sequence"/>
</dbReference>
<dbReference type="OrthoDB" id="2395010at2759"/>
<sequence length="281" mass="32283">MEVDISEVLRVLDFSLSRTNWRLRASSKRRLETDILALCTGMRPVIMIDYGGKMPELRERLCSFLKLNKEESSIFENLRVMVIEDMIYLIHVKAIADFMKSTINKEVNLHFVDLEHDPPKMIPEVETSSIGAQFISLQKLFSSFFSTDVITNNDVSDFIDLTHFMQDTLITLPTLNGWLLGYPVVYIFGKDHIEDAVYNLSTKSLHLFNIFVQRNSSSSKKPSEEELMSFSVPYDLSIDGDNEVWAEVFLVGMRAKWEECKNVWGSLRMEVSATYPQAIAL</sequence>
<dbReference type="InterPro" id="IPR027850">
    <property type="entry name" value="DUF4504"/>
</dbReference>
<dbReference type="Gramene" id="rna-gnl|WGS:NBSK|LSAT_1X77900_mrna">
    <property type="protein sequence ID" value="cds-PLY95087.1"/>
    <property type="gene ID" value="gene-LSAT_1X77900"/>
</dbReference>
<evidence type="ECO:0000313" key="2">
    <source>
        <dbReference type="Proteomes" id="UP000235145"/>
    </source>
</evidence>
<proteinExistence type="predicted"/>
<accession>A0A9R1XS68</accession>
<evidence type="ECO:0000313" key="1">
    <source>
        <dbReference type="EMBL" id="KAJ0225505.1"/>
    </source>
</evidence>